<proteinExistence type="predicted"/>
<name>A0A1I5Y914_9BACT</name>
<evidence type="ECO:0000313" key="2">
    <source>
        <dbReference type="Proteomes" id="UP000199306"/>
    </source>
</evidence>
<dbReference type="EMBL" id="FOXH01000017">
    <property type="protein sequence ID" value="SFQ40688.1"/>
    <property type="molecule type" value="Genomic_DNA"/>
</dbReference>
<organism evidence="1 2">
    <name type="scientific">Pseudarcicella hirudinis</name>
    <dbReference type="NCBI Taxonomy" id="1079859"/>
    <lineage>
        <taxon>Bacteria</taxon>
        <taxon>Pseudomonadati</taxon>
        <taxon>Bacteroidota</taxon>
        <taxon>Cytophagia</taxon>
        <taxon>Cytophagales</taxon>
        <taxon>Flectobacillaceae</taxon>
        <taxon>Pseudarcicella</taxon>
    </lineage>
</organism>
<protein>
    <submittedName>
        <fullName evidence="1">Winged helix DNA-binding domain-containing protein</fullName>
    </submittedName>
</protein>
<dbReference type="OrthoDB" id="2210247at2"/>
<dbReference type="RefSeq" id="WP_092019359.1">
    <property type="nucleotide sequence ID" value="NZ_FOXH01000017.1"/>
</dbReference>
<dbReference type="STRING" id="1079859.SAMN04515674_117105"/>
<keyword evidence="1" id="KW-0238">DNA-binding</keyword>
<gene>
    <name evidence="1" type="ORF">SAMN04515674_117105</name>
</gene>
<sequence>MTSSEIRNLRLINQQIIRHHFNNLPDLVEWMGAVQAQDYAASRWAVGMRLANTDEQEVEKAVNQRKIVRTWLLRGTLHLVSASDAGWMNQLIGPRLLAKHHNAFLKSGFSEAVFHKITQIFIEILSGGKQLSRKELFDALEHQGISAKGEKGSDILYFAGFSGLLCMGNFSGKQMTYALLDEWISVKTTMTTEEALTALALRYFQSHGPATLQDFVWWSGLSVTEAKIGLENAGKSLRFVNIDGQRYWFTESVSLEKIKDQSVFLLPPYDEYFLGYKDRSMILDPAYRKAVEPGNGFSPTFILNEKVAGTWRREIGKNKVKIEVFPFEILGKKAEKALEKAVEQYASFLKLPCEFEIFHK</sequence>
<reference evidence="1 2" key="1">
    <citation type="submission" date="2016-10" db="EMBL/GenBank/DDBJ databases">
        <authorList>
            <person name="de Groot N.N."/>
        </authorList>
    </citation>
    <scope>NUCLEOTIDE SEQUENCE [LARGE SCALE GENOMIC DNA]</scope>
    <source>
        <strain evidence="2">E92,LMG 26720,CCM 7988</strain>
    </source>
</reference>
<dbReference type="AlphaFoldDB" id="A0A1I5Y914"/>
<dbReference type="Pfam" id="PF06224">
    <property type="entry name" value="AlkZ-like"/>
    <property type="match status" value="1"/>
</dbReference>
<dbReference type="InterPro" id="IPR009351">
    <property type="entry name" value="AlkZ-like"/>
</dbReference>
<dbReference type="PANTHER" id="PTHR38479">
    <property type="entry name" value="LMO0824 PROTEIN"/>
    <property type="match status" value="1"/>
</dbReference>
<dbReference type="PANTHER" id="PTHR38479:SF2">
    <property type="entry name" value="WINGED HELIX DNA-BINDING DOMAIN-CONTAINING PROTEIN"/>
    <property type="match status" value="1"/>
</dbReference>
<dbReference type="Proteomes" id="UP000199306">
    <property type="component" value="Unassembled WGS sequence"/>
</dbReference>
<accession>A0A1I5Y914</accession>
<evidence type="ECO:0000313" key="1">
    <source>
        <dbReference type="EMBL" id="SFQ40688.1"/>
    </source>
</evidence>
<dbReference type="GO" id="GO:0003677">
    <property type="term" value="F:DNA binding"/>
    <property type="evidence" value="ECO:0007669"/>
    <property type="project" value="UniProtKB-KW"/>
</dbReference>
<keyword evidence="2" id="KW-1185">Reference proteome</keyword>